<dbReference type="PANTHER" id="PTHR30614">
    <property type="entry name" value="MEMBRANE COMPONENT OF AMINO ACID ABC TRANSPORTER"/>
    <property type="match status" value="1"/>
</dbReference>
<dbReference type="Pfam" id="PF00528">
    <property type="entry name" value="BPD_transp_1"/>
    <property type="match status" value="1"/>
</dbReference>
<dbReference type="KEGG" id="lcre:Pla8534_45110"/>
<evidence type="ECO:0000256" key="7">
    <source>
        <dbReference type="ARBA" id="ARBA00022989"/>
    </source>
</evidence>
<evidence type="ECO:0000259" key="10">
    <source>
        <dbReference type="PROSITE" id="PS50928"/>
    </source>
</evidence>
<keyword evidence="8 9" id="KW-0472">Membrane</keyword>
<comment type="subcellular location">
    <subcellularLocation>
        <location evidence="1">Cell inner membrane</location>
        <topology evidence="1">Multi-pass membrane protein</topology>
    </subcellularLocation>
    <subcellularLocation>
        <location evidence="9">Cell membrane</location>
        <topology evidence="9">Multi-pass membrane protein</topology>
    </subcellularLocation>
</comment>
<reference evidence="11 12" key="1">
    <citation type="submission" date="2019-02" db="EMBL/GenBank/DDBJ databases">
        <title>Deep-cultivation of Planctomycetes and their phenomic and genomic characterization uncovers novel biology.</title>
        <authorList>
            <person name="Wiegand S."/>
            <person name="Jogler M."/>
            <person name="Boedeker C."/>
            <person name="Pinto D."/>
            <person name="Vollmers J."/>
            <person name="Rivas-Marin E."/>
            <person name="Kohn T."/>
            <person name="Peeters S.H."/>
            <person name="Heuer A."/>
            <person name="Rast P."/>
            <person name="Oberbeckmann S."/>
            <person name="Bunk B."/>
            <person name="Jeske O."/>
            <person name="Meyerdierks A."/>
            <person name="Storesund J.E."/>
            <person name="Kallscheuer N."/>
            <person name="Luecker S."/>
            <person name="Lage O.M."/>
            <person name="Pohl T."/>
            <person name="Merkel B.J."/>
            <person name="Hornburger P."/>
            <person name="Mueller R.-W."/>
            <person name="Bruemmer F."/>
            <person name="Labrenz M."/>
            <person name="Spormann A.M."/>
            <person name="Op den Camp H."/>
            <person name="Overmann J."/>
            <person name="Amann R."/>
            <person name="Jetten M.S.M."/>
            <person name="Mascher T."/>
            <person name="Medema M.H."/>
            <person name="Devos D.P."/>
            <person name="Kaster A.-K."/>
            <person name="Ovreas L."/>
            <person name="Rohde M."/>
            <person name="Galperin M.Y."/>
            <person name="Jogler C."/>
        </authorList>
    </citation>
    <scope>NUCLEOTIDE SEQUENCE [LARGE SCALE GENOMIC DNA]</scope>
    <source>
        <strain evidence="11 12">Pla85_3_4</strain>
    </source>
</reference>
<keyword evidence="4" id="KW-1003">Cell membrane</keyword>
<dbReference type="GO" id="GO:0006865">
    <property type="term" value="P:amino acid transport"/>
    <property type="evidence" value="ECO:0007669"/>
    <property type="project" value="UniProtKB-KW"/>
</dbReference>
<dbReference type="OrthoDB" id="9805999at2"/>
<evidence type="ECO:0000256" key="9">
    <source>
        <dbReference type="RuleBase" id="RU363032"/>
    </source>
</evidence>
<dbReference type="InterPro" id="IPR014342">
    <property type="entry name" value="Ectoine_EhuC"/>
</dbReference>
<organism evidence="11 12">
    <name type="scientific">Lignipirellula cremea</name>
    <dbReference type="NCBI Taxonomy" id="2528010"/>
    <lineage>
        <taxon>Bacteria</taxon>
        <taxon>Pseudomonadati</taxon>
        <taxon>Planctomycetota</taxon>
        <taxon>Planctomycetia</taxon>
        <taxon>Pirellulales</taxon>
        <taxon>Pirellulaceae</taxon>
        <taxon>Lignipirellula</taxon>
    </lineage>
</organism>
<feature type="domain" description="ABC transmembrane type-1" evidence="10">
    <location>
        <begin position="15"/>
        <end position="201"/>
    </location>
</feature>
<evidence type="ECO:0000256" key="5">
    <source>
        <dbReference type="ARBA" id="ARBA00022692"/>
    </source>
</evidence>
<comment type="similarity">
    <text evidence="2">Belongs to the binding-protein-dependent transport system permease family. HisMQ subfamily.</text>
</comment>
<dbReference type="InterPro" id="IPR000515">
    <property type="entry name" value="MetI-like"/>
</dbReference>
<keyword evidence="3 9" id="KW-0813">Transport</keyword>
<dbReference type="NCBIfam" id="TIGR03004">
    <property type="entry name" value="ectoine_ehuC"/>
    <property type="match status" value="1"/>
</dbReference>
<evidence type="ECO:0000256" key="8">
    <source>
        <dbReference type="ARBA" id="ARBA00023136"/>
    </source>
</evidence>
<dbReference type="InterPro" id="IPR043429">
    <property type="entry name" value="ArtM/GltK/GlnP/TcyL/YhdX-like"/>
</dbReference>
<evidence type="ECO:0000256" key="3">
    <source>
        <dbReference type="ARBA" id="ARBA00022448"/>
    </source>
</evidence>
<evidence type="ECO:0000256" key="4">
    <source>
        <dbReference type="ARBA" id="ARBA00022475"/>
    </source>
</evidence>
<gene>
    <name evidence="11" type="primary">glnP</name>
    <name evidence="11" type="ORF">Pla8534_45110</name>
</gene>
<dbReference type="Proteomes" id="UP000317648">
    <property type="component" value="Chromosome"/>
</dbReference>
<dbReference type="NCBIfam" id="TIGR01726">
    <property type="entry name" value="HEQRo_perm_3TM"/>
    <property type="match status" value="1"/>
</dbReference>
<keyword evidence="5 9" id="KW-0812">Transmembrane</keyword>
<dbReference type="GO" id="GO:0022857">
    <property type="term" value="F:transmembrane transporter activity"/>
    <property type="evidence" value="ECO:0007669"/>
    <property type="project" value="InterPro"/>
</dbReference>
<feature type="transmembrane region" description="Helical" evidence="9">
    <location>
        <begin position="132"/>
        <end position="151"/>
    </location>
</feature>
<keyword evidence="7 9" id="KW-1133">Transmembrane helix</keyword>
<name>A0A518DXW9_9BACT</name>
<keyword evidence="6" id="KW-0029">Amino-acid transport</keyword>
<accession>A0A518DXW9</accession>
<dbReference type="InterPro" id="IPR010065">
    <property type="entry name" value="AA_ABC_transptr_permease_3TM"/>
</dbReference>
<dbReference type="InterPro" id="IPR035906">
    <property type="entry name" value="MetI-like_sf"/>
</dbReference>
<evidence type="ECO:0000256" key="6">
    <source>
        <dbReference type="ARBA" id="ARBA00022970"/>
    </source>
</evidence>
<dbReference type="SUPFAM" id="SSF161098">
    <property type="entry name" value="MetI-like"/>
    <property type="match status" value="1"/>
</dbReference>
<dbReference type="PROSITE" id="PS50928">
    <property type="entry name" value="ABC_TM1"/>
    <property type="match status" value="1"/>
</dbReference>
<dbReference type="AlphaFoldDB" id="A0A518DXW9"/>
<dbReference type="EMBL" id="CP036433">
    <property type="protein sequence ID" value="QDU96690.1"/>
    <property type="molecule type" value="Genomic_DNA"/>
</dbReference>
<dbReference type="GO" id="GO:0043190">
    <property type="term" value="C:ATP-binding cassette (ABC) transporter complex"/>
    <property type="evidence" value="ECO:0007669"/>
    <property type="project" value="InterPro"/>
</dbReference>
<evidence type="ECO:0000256" key="1">
    <source>
        <dbReference type="ARBA" id="ARBA00004429"/>
    </source>
</evidence>
<feature type="transmembrane region" description="Helical" evidence="9">
    <location>
        <begin position="53"/>
        <end position="72"/>
    </location>
</feature>
<feature type="transmembrane region" description="Helical" evidence="9">
    <location>
        <begin position="78"/>
        <end position="101"/>
    </location>
</feature>
<dbReference type="Gene3D" id="1.10.3720.10">
    <property type="entry name" value="MetI-like"/>
    <property type="match status" value="1"/>
</dbReference>
<feature type="transmembrane region" description="Helical" evidence="9">
    <location>
        <begin position="20"/>
        <end position="41"/>
    </location>
</feature>
<keyword evidence="12" id="KW-1185">Reference proteome</keyword>
<evidence type="ECO:0000313" key="11">
    <source>
        <dbReference type="EMBL" id="QDU96690.1"/>
    </source>
</evidence>
<evidence type="ECO:0000313" key="12">
    <source>
        <dbReference type="Proteomes" id="UP000317648"/>
    </source>
</evidence>
<evidence type="ECO:0000256" key="2">
    <source>
        <dbReference type="ARBA" id="ARBA00010072"/>
    </source>
</evidence>
<feature type="transmembrane region" description="Helical" evidence="9">
    <location>
        <begin position="183"/>
        <end position="204"/>
    </location>
</feature>
<dbReference type="PANTHER" id="PTHR30614:SF0">
    <property type="entry name" value="L-CYSTINE TRANSPORT SYSTEM PERMEASE PROTEIN TCYL"/>
    <property type="match status" value="1"/>
</dbReference>
<proteinExistence type="inferred from homology"/>
<dbReference type="RefSeq" id="WP_145055304.1">
    <property type="nucleotide sequence ID" value="NZ_CP036433.1"/>
</dbReference>
<sequence length="221" mass="24212">MLELMPHLPHLLAGLKTTLLLFVAGSLLATVCAFAAGLGRLSRDPIVCWVSRVYIELFRGTSALVQLYWFYFALPLLIGLQMNAIVAGVLVLGLNIGAYGAEVVRGAIEQIPIGQQNAAIALNLTRYQRMRYVIVPQALLAMLPPFGNLLIELLKSTALVSMITVLDLTRAGLDIRDNTLQTAQIFGLLLVIYFLLSSVVTWGMRRLESRLSHGLDHGGTR</sequence>
<protein>
    <submittedName>
        <fullName evidence="11">Glutamine transport system permease protein GlnP</fullName>
    </submittedName>
</protein>